<organism evidence="2 3">
    <name type="scientific">Aphis craccivora</name>
    <name type="common">Cowpea aphid</name>
    <dbReference type="NCBI Taxonomy" id="307492"/>
    <lineage>
        <taxon>Eukaryota</taxon>
        <taxon>Metazoa</taxon>
        <taxon>Ecdysozoa</taxon>
        <taxon>Arthropoda</taxon>
        <taxon>Hexapoda</taxon>
        <taxon>Insecta</taxon>
        <taxon>Pterygota</taxon>
        <taxon>Neoptera</taxon>
        <taxon>Paraneoptera</taxon>
        <taxon>Hemiptera</taxon>
        <taxon>Sternorrhyncha</taxon>
        <taxon>Aphidomorpha</taxon>
        <taxon>Aphidoidea</taxon>
        <taxon>Aphididae</taxon>
        <taxon>Aphidini</taxon>
        <taxon>Aphis</taxon>
        <taxon>Aphis</taxon>
    </lineage>
</organism>
<protein>
    <submittedName>
        <fullName evidence="2">General transcription factor II-I repeat domain-containing protein 2-like</fullName>
    </submittedName>
</protein>
<keyword evidence="3" id="KW-1185">Reference proteome</keyword>
<dbReference type="EMBL" id="VUJU01009317">
    <property type="protein sequence ID" value="KAF0721052.1"/>
    <property type="molecule type" value="Genomic_DNA"/>
</dbReference>
<gene>
    <name evidence="2" type="ORF">FWK35_00021352</name>
</gene>
<keyword evidence="1" id="KW-0175">Coiled coil</keyword>
<feature type="non-terminal residue" evidence="2">
    <location>
        <position position="527"/>
    </location>
</feature>
<name>A0A6G0W3C7_APHCR</name>
<evidence type="ECO:0000313" key="2">
    <source>
        <dbReference type="EMBL" id="KAF0721052.1"/>
    </source>
</evidence>
<dbReference type="Proteomes" id="UP000478052">
    <property type="component" value="Unassembled WGS sequence"/>
</dbReference>
<sequence length="527" mass="60965">MQWGTNQACNQGRIYLKGAPRLIKHKLRYSLEHHLFNKNSTSFPSKMTPFSLHKIIHNHTIRLYTHHFLLTNVSVIVIVGSSIKNWKSSLYVMVLPFLNVQRLKHDAIFLSINGYEYSSPTKCPDTLISTASGTFKVTPLIDENLRSVFLNIVIKSNVSSLNKITPLEMYQLPKVYNFCQVKSLDDNTSKLRDELEIIKKKNEELLKINGDLRKLINLEAYRFENKFKNTLSNMFSPHQIEIIGQMGTRRHCISYNFTKLINIKTKGGKFNMDRSILKDVLILLKNIGKSLSKMDRVIVISFYEIYVSQKLCYDKKIEQVLGPFKCEQVMIDRGVTIFQMEATIIPMTQLLLFDVISQLHSCGFEVVAVVSDMGLTNIRLWKSLGITPTKTSFSHPISEKQIYMFADVPHLMKLVRNHFIDSGFASTVIKLLNDWFDLLNTQLPKDKFTLANGLDIENQNQILSEMNTLIENMSSFQSHFKKNNIYILITNISLNHMFEDLKERYPDIKYILTRRINQDVLENLFSA</sequence>
<dbReference type="AlphaFoldDB" id="A0A6G0W3C7"/>
<comment type="caution">
    <text evidence="2">The sequence shown here is derived from an EMBL/GenBank/DDBJ whole genome shotgun (WGS) entry which is preliminary data.</text>
</comment>
<reference evidence="2 3" key="1">
    <citation type="submission" date="2019-08" db="EMBL/GenBank/DDBJ databases">
        <title>Whole genome of Aphis craccivora.</title>
        <authorList>
            <person name="Voronova N.V."/>
            <person name="Shulinski R.S."/>
            <person name="Bandarenka Y.V."/>
            <person name="Zhorov D.G."/>
            <person name="Warner D."/>
        </authorList>
    </citation>
    <scope>NUCLEOTIDE SEQUENCE [LARGE SCALE GENOMIC DNA]</scope>
    <source>
        <strain evidence="2">180601</strain>
        <tissue evidence="2">Whole Body</tissue>
    </source>
</reference>
<accession>A0A6G0W3C7</accession>
<feature type="coiled-coil region" evidence="1">
    <location>
        <begin position="181"/>
        <end position="208"/>
    </location>
</feature>
<evidence type="ECO:0000256" key="1">
    <source>
        <dbReference type="SAM" id="Coils"/>
    </source>
</evidence>
<evidence type="ECO:0000313" key="3">
    <source>
        <dbReference type="Proteomes" id="UP000478052"/>
    </source>
</evidence>
<proteinExistence type="predicted"/>